<proteinExistence type="predicted"/>
<feature type="region of interest" description="Disordered" evidence="1">
    <location>
        <begin position="773"/>
        <end position="808"/>
    </location>
</feature>
<dbReference type="AlphaFoldDB" id="A0A5A8C5W8"/>
<dbReference type="EMBL" id="VLTN01000053">
    <property type="protein sequence ID" value="KAA0148442.1"/>
    <property type="molecule type" value="Genomic_DNA"/>
</dbReference>
<keyword evidence="3" id="KW-1185">Reference proteome</keyword>
<feature type="region of interest" description="Disordered" evidence="1">
    <location>
        <begin position="497"/>
        <end position="519"/>
    </location>
</feature>
<organism evidence="2 3">
    <name type="scientific">Cafeteria roenbergensis</name>
    <name type="common">Marine flagellate</name>
    <dbReference type="NCBI Taxonomy" id="33653"/>
    <lineage>
        <taxon>Eukaryota</taxon>
        <taxon>Sar</taxon>
        <taxon>Stramenopiles</taxon>
        <taxon>Bigyra</taxon>
        <taxon>Opalozoa</taxon>
        <taxon>Bicosoecida</taxon>
        <taxon>Cafeteriaceae</taxon>
        <taxon>Cafeteria</taxon>
    </lineage>
</organism>
<evidence type="ECO:0000256" key="1">
    <source>
        <dbReference type="SAM" id="MobiDB-lite"/>
    </source>
</evidence>
<reference evidence="2 3" key="1">
    <citation type="submission" date="2019-07" db="EMBL/GenBank/DDBJ databases">
        <title>Genomes of Cafeteria roenbergensis.</title>
        <authorList>
            <person name="Fischer M.G."/>
            <person name="Hackl T."/>
            <person name="Roman M."/>
        </authorList>
    </citation>
    <scope>NUCLEOTIDE SEQUENCE [LARGE SCALE GENOMIC DNA]</scope>
    <source>
        <strain evidence="2 3">BVI</strain>
    </source>
</reference>
<evidence type="ECO:0000313" key="2">
    <source>
        <dbReference type="EMBL" id="KAA0148442.1"/>
    </source>
</evidence>
<gene>
    <name evidence="2" type="ORF">FNF29_06660</name>
</gene>
<dbReference type="Proteomes" id="UP000323011">
    <property type="component" value="Unassembled WGS sequence"/>
</dbReference>
<accession>A0A5A8C5W8</accession>
<feature type="compositionally biased region" description="Low complexity" evidence="1">
    <location>
        <begin position="56"/>
        <end position="76"/>
    </location>
</feature>
<feature type="region of interest" description="Disordered" evidence="1">
    <location>
        <begin position="213"/>
        <end position="241"/>
    </location>
</feature>
<name>A0A5A8C5W8_CAFRO</name>
<protein>
    <submittedName>
        <fullName evidence="2">Uncharacterized protein</fullName>
    </submittedName>
</protein>
<feature type="region of interest" description="Disordered" evidence="1">
    <location>
        <begin position="51"/>
        <end position="84"/>
    </location>
</feature>
<feature type="compositionally biased region" description="Basic residues" evidence="1">
    <location>
        <begin position="218"/>
        <end position="232"/>
    </location>
</feature>
<evidence type="ECO:0000313" key="3">
    <source>
        <dbReference type="Proteomes" id="UP000323011"/>
    </source>
</evidence>
<feature type="region of interest" description="Disordered" evidence="1">
    <location>
        <begin position="880"/>
        <end position="917"/>
    </location>
</feature>
<comment type="caution">
    <text evidence="2">The sequence shown here is derived from an EMBL/GenBank/DDBJ whole genome shotgun (WGS) entry which is preliminary data.</text>
</comment>
<sequence length="989" mass="99701">MTKRERDASPRDRRLSALAASLFADAFCMDASELGASTALHVLSMPTDADPIGEESAATGTADGSAATSATGLSESAPRRPRVLSAWPTASVRVASGSAAESLRDAVAPLHRPWQQESASGLSRLLEPLSKPPEQGGKVSCPALDRPAGTSGLPADSVSVVPVSDPKGALRRRTAALAWAWAMVRSRSFDVQLPIPRPGFPEAGVVVRELDAKDKAKQRMKQAKASKSKSSKAKAQDKAPTTLSDNALVPLFDLANTPPPGWKPALPGSLLSAPAPTSDTVGAAGGPPAADVALVAAGLNVENASATGLALPDSIFTATDRPAGTPPTSWVVLQARPWHRRAGPPLAPAGGRAASEGAGAVQGVGEAAEAASQPAPSVPLWLAYTGEPGSVGATGTSSAPGAAAGAMTRRRFRSDAVSPVAELGSLLRGARCGQEWWTDYGFVPGGDAASLKLAAAEWQRGEALLHEAVDGAVEDAHALMSDKSTLLALSDAVTRARQQRRASSAGGKSQRKARGTRVTAADANKTVVAEALAGLRSARNKAQRAASERVWAGQQHPPADCAAVRLYTQYKLTEEDQKSDANPAAHTLSPKTGLLRTTGLIPSLMLDGPPGFYKLPPKRGTVDITSLSRAPAPALFAALPAELAAEFAASEAIRSHAAVALAASRALDQAAAAAAAAAVAAALEVGDDQAAAEAKAAAAAAASVEESTEASIRALLALRPRPAVGLPTGLLAAASALAATEEDVVEAGGPIAAASILEIPLVSAKKGRLAGGRKRKAASLSSQAGSGGRIGGPQAVIPQGRQGSHAEMRALKSAVEERAAVALRGLMTSTRDGAVEALRALAGGGAAGRAVQSAGGVGTHPETSLGAAVALRLAGFAVEPNEGEGKPAEAVEVDPSSGETSSVARSPARLGDDVGGLPPDVDAPDAALGGMTLAQAEAALPHDIRVVVHAHASALRALAAAAQGAELEAEAALQESLAAASAQFNPGRN</sequence>